<comment type="caution">
    <text evidence="2">The sequence shown here is derived from an EMBL/GenBank/DDBJ whole genome shotgun (WGS) entry which is preliminary data.</text>
</comment>
<proteinExistence type="predicted"/>
<evidence type="ECO:0000259" key="1">
    <source>
        <dbReference type="Pfam" id="PF01208"/>
    </source>
</evidence>
<organism evidence="2">
    <name type="scientific">marine sediment metagenome</name>
    <dbReference type="NCBI Taxonomy" id="412755"/>
    <lineage>
        <taxon>unclassified sequences</taxon>
        <taxon>metagenomes</taxon>
        <taxon>ecological metagenomes</taxon>
    </lineage>
</organism>
<dbReference type="GO" id="GO:0006779">
    <property type="term" value="P:porphyrin-containing compound biosynthetic process"/>
    <property type="evidence" value="ECO:0007669"/>
    <property type="project" value="InterPro"/>
</dbReference>
<dbReference type="GO" id="GO:0004853">
    <property type="term" value="F:uroporphyrinogen decarboxylase activity"/>
    <property type="evidence" value="ECO:0007669"/>
    <property type="project" value="InterPro"/>
</dbReference>
<dbReference type="AlphaFoldDB" id="A0A0F9YGB6"/>
<accession>A0A0F9YGB6</accession>
<dbReference type="Pfam" id="PF01208">
    <property type="entry name" value="URO-D"/>
    <property type="match status" value="1"/>
</dbReference>
<sequence length="383" mass="43238">MRKQVLEAFRSKHVPQNVFMPLMVHDFFESLPDYDKLLRADAKEFVDSTPSLAERFRYFLGMDGLRFRLAFGERVGAVFLGWCQGWALESTIDPSVISETHVDGRKTTYVTKTPVGELVSKHEVSPISHVSYVTERPIKTVDDLKVLRYVTEATSYGPNYDSAPELQQAVGEAGLFTGGGFSCPFHDLLYSFDAEDFLVMSFDMPQEVLDMMDLQHAKNIEVVKILARSPFEVFDHETIWDARQISPRIHNEFYVPFQKDYNDIFHAAGKLCFDHASGQDVTPFLDGIEAAEFDVMYGLHLGEENIDQMVDLQKRWDGRIVGCPGPDPDYLCRMSADQVKRLCGDFLAKLGDRKVVMGSSDALVPGTPVENLAAVSQQLRQVE</sequence>
<protein>
    <recommendedName>
        <fullName evidence="1">Uroporphyrinogen decarboxylase (URO-D) domain-containing protein</fullName>
    </recommendedName>
</protein>
<name>A0A0F9YGB6_9ZZZZ</name>
<dbReference type="InterPro" id="IPR038071">
    <property type="entry name" value="UROD/MetE-like_sf"/>
</dbReference>
<dbReference type="InterPro" id="IPR000257">
    <property type="entry name" value="Uroporphyrinogen_deCOase"/>
</dbReference>
<evidence type="ECO:0000313" key="2">
    <source>
        <dbReference type="EMBL" id="KKO03449.1"/>
    </source>
</evidence>
<dbReference type="SUPFAM" id="SSF51726">
    <property type="entry name" value="UROD/MetE-like"/>
    <property type="match status" value="1"/>
</dbReference>
<dbReference type="EMBL" id="LAZR01000026">
    <property type="protein sequence ID" value="KKO03449.1"/>
    <property type="molecule type" value="Genomic_DNA"/>
</dbReference>
<dbReference type="Gene3D" id="3.20.20.210">
    <property type="match status" value="1"/>
</dbReference>
<reference evidence="2" key="1">
    <citation type="journal article" date="2015" name="Nature">
        <title>Complex archaea that bridge the gap between prokaryotes and eukaryotes.</title>
        <authorList>
            <person name="Spang A."/>
            <person name="Saw J.H."/>
            <person name="Jorgensen S.L."/>
            <person name="Zaremba-Niedzwiedzka K."/>
            <person name="Martijn J."/>
            <person name="Lind A.E."/>
            <person name="van Eijk R."/>
            <person name="Schleper C."/>
            <person name="Guy L."/>
            <person name="Ettema T.J."/>
        </authorList>
    </citation>
    <scope>NUCLEOTIDE SEQUENCE</scope>
</reference>
<feature type="domain" description="Uroporphyrinogen decarboxylase (URO-D)" evidence="1">
    <location>
        <begin position="134"/>
        <end position="379"/>
    </location>
</feature>
<gene>
    <name evidence="2" type="ORF">LCGC14_0093730</name>
</gene>